<dbReference type="EMBL" id="UINC01231693">
    <property type="protein sequence ID" value="SVE64339.1"/>
    <property type="molecule type" value="Genomic_DNA"/>
</dbReference>
<feature type="domain" description="AB hydrolase-1" evidence="2">
    <location>
        <begin position="23"/>
        <end position="174"/>
    </location>
</feature>
<keyword evidence="1" id="KW-0378">Hydrolase</keyword>
<sequence>MTPTYLEAIPLNYRKYGDTGPDLIVLHGLFGSGKNWRSFARSIVNDFQIWMPDARNHGESPHAETMSYKEMAEDVVCFLDNNGLERIMLLGHSMGGKTAMQVALRFPERVSCLIVVDIAPVQYEHFQKNLKLIRAMQELGLPKIMTRAEVEKKLADKIDEKHILSFLMTNLICKEGQSQWRIGLEQIASGLPEL</sequence>
<evidence type="ECO:0000313" key="3">
    <source>
        <dbReference type="EMBL" id="SVE64339.1"/>
    </source>
</evidence>
<name>A0A383F5V0_9ZZZZ</name>
<dbReference type="Pfam" id="PF00561">
    <property type="entry name" value="Abhydrolase_1"/>
    <property type="match status" value="1"/>
</dbReference>
<dbReference type="PANTHER" id="PTHR46118:SF4">
    <property type="entry name" value="PROTEIN ABHD11"/>
    <property type="match status" value="1"/>
</dbReference>
<dbReference type="GO" id="GO:0016787">
    <property type="term" value="F:hydrolase activity"/>
    <property type="evidence" value="ECO:0007669"/>
    <property type="project" value="UniProtKB-KW"/>
</dbReference>
<dbReference type="AlphaFoldDB" id="A0A383F5V0"/>
<proteinExistence type="predicted"/>
<gene>
    <name evidence="3" type="ORF">METZ01_LOCUS517193</name>
</gene>
<dbReference type="Gene3D" id="3.40.50.1820">
    <property type="entry name" value="alpha/beta hydrolase"/>
    <property type="match status" value="1"/>
</dbReference>
<evidence type="ECO:0000256" key="1">
    <source>
        <dbReference type="ARBA" id="ARBA00022801"/>
    </source>
</evidence>
<dbReference type="PANTHER" id="PTHR46118">
    <property type="entry name" value="PROTEIN ABHD11"/>
    <property type="match status" value="1"/>
</dbReference>
<dbReference type="SUPFAM" id="SSF53474">
    <property type="entry name" value="alpha/beta-Hydrolases"/>
    <property type="match status" value="1"/>
</dbReference>
<feature type="non-terminal residue" evidence="3">
    <location>
        <position position="194"/>
    </location>
</feature>
<evidence type="ECO:0000259" key="2">
    <source>
        <dbReference type="Pfam" id="PF00561"/>
    </source>
</evidence>
<accession>A0A383F5V0</accession>
<protein>
    <recommendedName>
        <fullName evidence="2">AB hydrolase-1 domain-containing protein</fullName>
    </recommendedName>
</protein>
<dbReference type="InterPro" id="IPR000073">
    <property type="entry name" value="AB_hydrolase_1"/>
</dbReference>
<dbReference type="PRINTS" id="PR00111">
    <property type="entry name" value="ABHYDROLASE"/>
</dbReference>
<reference evidence="3" key="1">
    <citation type="submission" date="2018-05" db="EMBL/GenBank/DDBJ databases">
        <authorList>
            <person name="Lanie J.A."/>
            <person name="Ng W.-L."/>
            <person name="Kazmierczak K.M."/>
            <person name="Andrzejewski T.M."/>
            <person name="Davidsen T.M."/>
            <person name="Wayne K.J."/>
            <person name="Tettelin H."/>
            <person name="Glass J.I."/>
            <person name="Rusch D."/>
            <person name="Podicherti R."/>
            <person name="Tsui H.-C.T."/>
            <person name="Winkler M.E."/>
        </authorList>
    </citation>
    <scope>NUCLEOTIDE SEQUENCE</scope>
</reference>
<dbReference type="InterPro" id="IPR029058">
    <property type="entry name" value="AB_hydrolase_fold"/>
</dbReference>
<organism evidence="3">
    <name type="scientific">marine metagenome</name>
    <dbReference type="NCBI Taxonomy" id="408172"/>
    <lineage>
        <taxon>unclassified sequences</taxon>
        <taxon>metagenomes</taxon>
        <taxon>ecological metagenomes</taxon>
    </lineage>
</organism>